<evidence type="ECO:0000259" key="2">
    <source>
        <dbReference type="Pfam" id="PF07727"/>
    </source>
</evidence>
<feature type="domain" description="GAG-pre-integrase" evidence="3">
    <location>
        <begin position="398"/>
        <end position="461"/>
    </location>
</feature>
<dbReference type="SUPFAM" id="SSF56672">
    <property type="entry name" value="DNA/RNA polymerases"/>
    <property type="match status" value="2"/>
</dbReference>
<dbReference type="InterPro" id="IPR043502">
    <property type="entry name" value="DNA/RNA_pol_sf"/>
</dbReference>
<dbReference type="InterPro" id="IPR013103">
    <property type="entry name" value="RVT_2"/>
</dbReference>
<feature type="domain" description="Reverse transcriptase Ty1/copia-type" evidence="2">
    <location>
        <begin position="1"/>
        <end position="163"/>
    </location>
</feature>
<name>A0A438D1I6_VITVI</name>
<accession>A0A438D1I6</accession>
<protein>
    <submittedName>
        <fullName evidence="4">Retrovirus-related Pol polyprotein from transposon RE1</fullName>
    </submittedName>
</protein>
<dbReference type="CDD" id="cd09272">
    <property type="entry name" value="RNase_HI_RT_Ty1"/>
    <property type="match status" value="1"/>
</dbReference>
<evidence type="ECO:0000313" key="5">
    <source>
        <dbReference type="Proteomes" id="UP000288805"/>
    </source>
</evidence>
<reference evidence="4 5" key="1">
    <citation type="journal article" date="2018" name="PLoS Genet.">
        <title>Population sequencing reveals clonal diversity and ancestral inbreeding in the grapevine cultivar Chardonnay.</title>
        <authorList>
            <person name="Roach M.J."/>
            <person name="Johnson D.L."/>
            <person name="Bohlmann J."/>
            <person name="van Vuuren H.J."/>
            <person name="Jones S.J."/>
            <person name="Pretorius I.S."/>
            <person name="Schmidt S.A."/>
            <person name="Borneman A.R."/>
        </authorList>
    </citation>
    <scope>NUCLEOTIDE SEQUENCE [LARGE SCALE GENOMIC DNA]</scope>
    <source>
        <strain evidence="5">cv. Chardonnay</strain>
        <tissue evidence="4">Leaf</tissue>
    </source>
</reference>
<dbReference type="Pfam" id="PF13976">
    <property type="entry name" value="gag_pre-integrs"/>
    <property type="match status" value="1"/>
</dbReference>
<feature type="region of interest" description="Disordered" evidence="1">
    <location>
        <begin position="555"/>
        <end position="601"/>
    </location>
</feature>
<evidence type="ECO:0000313" key="4">
    <source>
        <dbReference type="EMBL" id="RVW29305.1"/>
    </source>
</evidence>
<dbReference type="EMBL" id="QGNW01001852">
    <property type="protein sequence ID" value="RVW29305.1"/>
    <property type="molecule type" value="Genomic_DNA"/>
</dbReference>
<dbReference type="PANTHER" id="PTHR11439:SF470">
    <property type="entry name" value="CYSTEINE-RICH RLK (RECEPTOR-LIKE PROTEIN KINASE) 8"/>
    <property type="match status" value="1"/>
</dbReference>
<evidence type="ECO:0000259" key="3">
    <source>
        <dbReference type="Pfam" id="PF13976"/>
    </source>
</evidence>
<organism evidence="4 5">
    <name type="scientific">Vitis vinifera</name>
    <name type="common">Grape</name>
    <dbReference type="NCBI Taxonomy" id="29760"/>
    <lineage>
        <taxon>Eukaryota</taxon>
        <taxon>Viridiplantae</taxon>
        <taxon>Streptophyta</taxon>
        <taxon>Embryophyta</taxon>
        <taxon>Tracheophyta</taxon>
        <taxon>Spermatophyta</taxon>
        <taxon>Magnoliopsida</taxon>
        <taxon>eudicotyledons</taxon>
        <taxon>Gunneridae</taxon>
        <taxon>Pentapetalae</taxon>
        <taxon>rosids</taxon>
        <taxon>Vitales</taxon>
        <taxon>Vitaceae</taxon>
        <taxon>Viteae</taxon>
        <taxon>Vitis</taxon>
    </lineage>
</organism>
<gene>
    <name evidence="4" type="primary">RE1_3113</name>
    <name evidence="4" type="ORF">CK203_103565</name>
</gene>
<feature type="domain" description="Reverse transcriptase Ty1/copia-type" evidence="2">
    <location>
        <begin position="689"/>
        <end position="823"/>
    </location>
</feature>
<evidence type="ECO:0000256" key="1">
    <source>
        <dbReference type="SAM" id="MobiDB-lite"/>
    </source>
</evidence>
<dbReference type="PANTHER" id="PTHR11439">
    <property type="entry name" value="GAG-POL-RELATED RETROTRANSPOSON"/>
    <property type="match status" value="1"/>
</dbReference>
<sequence length="824" mass="93172">MDVNNAFLHGDLHEEKYMSLPPGLRRQKEENLVCHLHKSLYGLKQASRQWLAKFSKAIRSVGYAQSRADYSLFTRKQGKSFTALLIYVDDILIIGNDPMSIATTKKFMHSHFHLKDLGDLKYFLGIEVSGSKNGIFISQCKYALEIIEDAGLLGAAPIDTHMEQGLKLSDKSNLLKNQGHYRRLVGRLIYLTMSRPDITYAVHVLSRFMHQPRKAHMEAVFRVVRYLKNAPGCPLTRRSTTGYYVFLGPSLISWRSKRQKTLSLSSTEAEYRAMTGACSLHIAANPVFHERTRHIEMDFHYIRDKIQDGSIITRHVSSAHQLADILTKPLGKEIFAPMICKFDYSYQSEEIPQALVVMALNEEEKDPNFYVDSGATTHIKMAQDQLQQVLARGTKKRGLYALEENVIQAMTVTRSSKASSELWHQRMGHPQTKSIKLLQYKNFIEIPIEMISFSTSDASCETSKIDHQTTSWKENTANQSSNFKKFNHYPCAPEQRNQFSVEERISASCNTNQNTEASCVNPTGTPTAVATEISIVAASTNDHNTVITTETPTDVALGASGHNSNTATTTGTLSQIESTSSYKPTNKNEHVGPSPQNKSTYHSVDDEVLDISKQLFIDISSPQGQHIYNKRTHMITRSKLKNDPSLKSQMVTFAATRSDISEPKTYHTTLKIPYWLKAMQEEIKALIQNRTWDLVPRPPTANIVGSKWVFKTKLKEDGTIDRYKARLVAQGFSQIPSLDFGEIFNPVIKHIMIKLILSLAVALGWTMRQLDVKNAFLHGFLKEEVFMEQPPGFINEDLPNHVCKLNCSLYGLKQAPRAWFDRLS</sequence>
<dbReference type="Proteomes" id="UP000288805">
    <property type="component" value="Unassembled WGS sequence"/>
</dbReference>
<feature type="compositionally biased region" description="Polar residues" evidence="1">
    <location>
        <begin position="561"/>
        <end position="585"/>
    </location>
</feature>
<dbReference type="Pfam" id="PF07727">
    <property type="entry name" value="RVT_2"/>
    <property type="match status" value="2"/>
</dbReference>
<dbReference type="InterPro" id="IPR025724">
    <property type="entry name" value="GAG-pre-integrase_dom"/>
</dbReference>
<dbReference type="AlphaFoldDB" id="A0A438D1I6"/>
<comment type="caution">
    <text evidence="4">The sequence shown here is derived from an EMBL/GenBank/DDBJ whole genome shotgun (WGS) entry which is preliminary data.</text>
</comment>
<proteinExistence type="predicted"/>